<dbReference type="Pfam" id="PF04518">
    <property type="entry name" value="Effector_1"/>
    <property type="match status" value="1"/>
</dbReference>
<accession>A0AA40PQW6</accession>
<dbReference type="RefSeq" id="WP_058787467.1">
    <property type="nucleotide sequence ID" value="NZ_LFRH01000001.1"/>
</dbReference>
<proteinExistence type="predicted"/>
<protein>
    <submittedName>
        <fullName evidence="1">Effector from type III secretion system family protein</fullName>
    </submittedName>
</protein>
<comment type="caution">
    <text evidence="1">The sequence shown here is derived from an EMBL/GenBank/DDBJ whole genome shotgun (WGS) entry which is preliminary data.</text>
</comment>
<dbReference type="AlphaFoldDB" id="A0AA40PQW6"/>
<dbReference type="InterPro" id="IPR007606">
    <property type="entry name" value="T3SS_effector"/>
</dbReference>
<name>A0AA40PQW6_9CHLA</name>
<sequence length="877" mass="97082">MSSFSSISLRPKTSSGEGVHVINLNHKYSRFNPHAQPAINIEELNSGIYALKHLALALQSAQASPETFINANNTAFPVSRATSSFKKPIKSSVPVPIPKTITGTTVAAIQENAALALIPEALQGLEELISTVTAIDLSRLSTIATTQMLLASYQGKTSLSDVEQRAVFSGVSVPSPEGLSTYVKTEQAEEIQQGQTELREKLEASNTSEDAIEQALANYETSYVENFIAENIEDQLLVYRARIGNIIKDMNQALIGIQTQIPAMTPENVKEINGQTMLQAIYSGLQDAITQEPSLGGDSEVIQMIQVLSPLLTKQPLTDADLSTIYRATELPNKTALDRYLTASQAATYRDKITGTYQTLILNLNEARRTIDTKRKAVEEQLALFQETNATMTAWMECASKLKTALDGQYGSSMLTVAMELDAALISMSYAYENLSPEEKILLDTYVPQFLELNMITGGDLVFGWISKTEVYQLIADYCIHNAVTTTEQMKTYTKTQGRELAQRHFFSDIGSKVQSIADDSSFANYYTQKNGNYYPDLNKYVTENLLGVGAIPDTFVSQAQSLLQQYSAAANAHIQSLQQQIASLETQYENLDPGTASFTNQRTEAVQEWLRANSLGSAFIYMILNSQLPKQANFLEPLIKEINFNNLAANALNNLLSITNSFAITSVYYNFSSYLIESKEGQDLFCGDYFDTIVGMSREREYITRDSERCKRALALAQSLLTKVKNLEGVDEAQLAVMINSVTRYIYSLAITLNQLTVLDSLFVSVSIEPQKEGNNNDTYDKDTFKITSFKDWIPTLAALEGFIANGFPDITPTGGLSPIFSQVQTDQQNYTTQSQTQQLNLQNQMTNIQQEWTLVSTSMQILNQILTQLAGAIYN</sequence>
<reference evidence="1 2" key="1">
    <citation type="submission" date="2015-06" db="EMBL/GenBank/DDBJ databases">
        <title>More than comparative genomics: Whole genome sequencing reveals elusive C. pecorum plasmid and re-evaluates genetic differences and phylogenetic relationships between C. pecorum from pig, cattle, sheep and koala hosts.</title>
        <authorList>
            <person name="Jelocnik M."/>
            <person name="Bachmann N.L."/>
            <person name="Kaltenboeck B."/>
            <person name="Waugh C."/>
            <person name="Woolford L."/>
            <person name="Speight N."/>
            <person name="Gillett A."/>
            <person name="Higgins D."/>
            <person name="Flanagan C."/>
            <person name="Myers G."/>
            <person name="Timms P."/>
            <person name="Polkinghorne A."/>
        </authorList>
    </citation>
    <scope>NUCLEOTIDE SEQUENCE [LARGE SCALE GENOMIC DNA]</scope>
    <source>
        <strain evidence="1 2">L1</strain>
    </source>
</reference>
<evidence type="ECO:0000313" key="2">
    <source>
        <dbReference type="Proteomes" id="UP000054301"/>
    </source>
</evidence>
<dbReference type="Proteomes" id="UP000054301">
    <property type="component" value="Unassembled WGS sequence"/>
</dbReference>
<evidence type="ECO:0000313" key="1">
    <source>
        <dbReference type="EMBL" id="KTF29081.1"/>
    </source>
</evidence>
<organism evidence="1 2">
    <name type="scientific">Chlamydia pecorum</name>
    <dbReference type="NCBI Taxonomy" id="85991"/>
    <lineage>
        <taxon>Bacteria</taxon>
        <taxon>Pseudomonadati</taxon>
        <taxon>Chlamydiota</taxon>
        <taxon>Chlamydiia</taxon>
        <taxon>Chlamydiales</taxon>
        <taxon>Chlamydiaceae</taxon>
        <taxon>Chlamydia/Chlamydophila group</taxon>
        <taxon>Chlamydia</taxon>
    </lineage>
</organism>
<dbReference type="EMBL" id="LFRH01000001">
    <property type="protein sequence ID" value="KTF29081.1"/>
    <property type="molecule type" value="Genomic_DNA"/>
</dbReference>
<gene>
    <name evidence="1" type="ORF">cpL1_0292</name>
</gene>